<dbReference type="Proteomes" id="UP001141806">
    <property type="component" value="Unassembled WGS sequence"/>
</dbReference>
<dbReference type="EMBL" id="JAMYWD010000007">
    <property type="protein sequence ID" value="KAJ4965386.1"/>
    <property type="molecule type" value="Genomic_DNA"/>
</dbReference>
<feature type="compositionally biased region" description="Polar residues" evidence="4">
    <location>
        <begin position="457"/>
        <end position="471"/>
    </location>
</feature>
<feature type="compositionally biased region" description="Low complexity" evidence="4">
    <location>
        <begin position="212"/>
        <end position="226"/>
    </location>
</feature>
<evidence type="ECO:0000256" key="4">
    <source>
        <dbReference type="SAM" id="MobiDB-lite"/>
    </source>
</evidence>
<dbReference type="GO" id="GO:0006417">
    <property type="term" value="P:regulation of translation"/>
    <property type="evidence" value="ECO:0007669"/>
    <property type="project" value="TreeGrafter"/>
</dbReference>
<dbReference type="AlphaFoldDB" id="A0A9Q0K7Q1"/>
<keyword evidence="7" id="KW-1185">Reference proteome</keyword>
<dbReference type="PANTHER" id="PTHR48032:SF12">
    <property type="entry name" value="RRM DOMAIN-CONTAINING PROTEIN"/>
    <property type="match status" value="1"/>
</dbReference>
<accession>A0A9Q0K7Q1</accession>
<evidence type="ECO:0000259" key="5">
    <source>
        <dbReference type="PROSITE" id="PS50102"/>
    </source>
</evidence>
<proteinExistence type="predicted"/>
<feature type="compositionally biased region" description="Basic residues" evidence="4">
    <location>
        <begin position="201"/>
        <end position="211"/>
    </location>
</feature>
<dbReference type="PROSITE" id="PS50102">
    <property type="entry name" value="RRM"/>
    <property type="match status" value="1"/>
</dbReference>
<dbReference type="PANTHER" id="PTHR48032">
    <property type="entry name" value="RNA-BINDING PROTEIN MUSASHI HOMOLOG RBP6"/>
    <property type="match status" value="1"/>
</dbReference>
<feature type="region of interest" description="Disordered" evidence="4">
    <location>
        <begin position="311"/>
        <end position="334"/>
    </location>
</feature>
<dbReference type="SUPFAM" id="SSF54928">
    <property type="entry name" value="RNA-binding domain, RBD"/>
    <property type="match status" value="2"/>
</dbReference>
<dbReference type="InterPro" id="IPR000504">
    <property type="entry name" value="RRM_dom"/>
</dbReference>
<feature type="compositionally biased region" description="Low complexity" evidence="4">
    <location>
        <begin position="314"/>
        <end position="325"/>
    </location>
</feature>
<reference evidence="6" key="1">
    <citation type="journal article" date="2023" name="Plant J.">
        <title>The genome of the king protea, Protea cynaroides.</title>
        <authorList>
            <person name="Chang J."/>
            <person name="Duong T.A."/>
            <person name="Schoeman C."/>
            <person name="Ma X."/>
            <person name="Roodt D."/>
            <person name="Barker N."/>
            <person name="Li Z."/>
            <person name="Van de Peer Y."/>
            <person name="Mizrachi E."/>
        </authorList>
    </citation>
    <scope>NUCLEOTIDE SEQUENCE</scope>
    <source>
        <tissue evidence="6">Young leaves</tissue>
    </source>
</reference>
<dbReference type="Gene3D" id="3.30.70.330">
    <property type="match status" value="2"/>
</dbReference>
<dbReference type="CDD" id="cd12330">
    <property type="entry name" value="RRM2_Hrp1p"/>
    <property type="match status" value="1"/>
</dbReference>
<dbReference type="InterPro" id="IPR012677">
    <property type="entry name" value="Nucleotide-bd_a/b_plait_sf"/>
</dbReference>
<feature type="region of interest" description="Disordered" evidence="4">
    <location>
        <begin position="449"/>
        <end position="514"/>
    </location>
</feature>
<evidence type="ECO:0000256" key="2">
    <source>
        <dbReference type="ARBA" id="ARBA00022884"/>
    </source>
</evidence>
<keyword evidence="1" id="KW-0677">Repeat</keyword>
<comment type="caution">
    <text evidence="6">The sequence shown here is derived from an EMBL/GenBank/DDBJ whole genome shotgun (WGS) entry which is preliminary data.</text>
</comment>
<dbReference type="Pfam" id="PF00076">
    <property type="entry name" value="RRM_1"/>
    <property type="match status" value="1"/>
</dbReference>
<dbReference type="SMART" id="SM00360">
    <property type="entry name" value="RRM"/>
    <property type="match status" value="2"/>
</dbReference>
<feature type="domain" description="RRM" evidence="5">
    <location>
        <begin position="234"/>
        <end position="311"/>
    </location>
</feature>
<protein>
    <recommendedName>
        <fullName evidence="5">RRM domain-containing protein</fullName>
    </recommendedName>
</protein>
<sequence length="514" mass="56002">MCPYIGELASINDICEITSRKKIKIEGFRLLGFYSTPSPSRTLFLLPLSSNLSAFTGNQEDTPSIFFLLRASIFLRRSSLIESLSPPSSQAVKYFNTASDLILITIDDLPEYLCSCHKRGWRGRPGCSEPSRTNVLSVCSIIPTDFRVFGLDKNTGSARGFGFVLFSDPSVADKVLQDKHVILGRTVEVKKAVPRGDQHQHQHQHQHHHPHQQQNKGSSRNSSNGGTDNQFRTKKIFVGGLSSSLTEEEFKSYFEKFGRITDVVVMYDSVTHRPRGFGFITFDSEEAVESVMQKNFHELNEKFVEVKRAVPKDGNSNGTSNGTNTRVRGERGSLCGTYRGPVNPPYSPSYWMFPSYTHPPLPGYGSIGGYPYGATTYGGGYSFGGYGGIGYGTHPIAVPRSPWYGPSMVGARRSPVLYGDTAIYPGYMNGGVGGVLGMAAGGHRGMRPAVNGKWNRGNGSDAQVPASTMPHQNDGEKLEDDPAGFSESYGAGAGKQNQRGPDGRFGSCPVINSS</sequence>
<evidence type="ECO:0000313" key="7">
    <source>
        <dbReference type="Proteomes" id="UP001141806"/>
    </source>
</evidence>
<dbReference type="OrthoDB" id="1875751at2759"/>
<gene>
    <name evidence="6" type="ORF">NE237_017235</name>
</gene>
<dbReference type="InterPro" id="IPR035979">
    <property type="entry name" value="RBD_domain_sf"/>
</dbReference>
<organism evidence="6 7">
    <name type="scientific">Protea cynaroides</name>
    <dbReference type="NCBI Taxonomy" id="273540"/>
    <lineage>
        <taxon>Eukaryota</taxon>
        <taxon>Viridiplantae</taxon>
        <taxon>Streptophyta</taxon>
        <taxon>Embryophyta</taxon>
        <taxon>Tracheophyta</taxon>
        <taxon>Spermatophyta</taxon>
        <taxon>Magnoliopsida</taxon>
        <taxon>Proteales</taxon>
        <taxon>Proteaceae</taxon>
        <taxon>Protea</taxon>
    </lineage>
</organism>
<feature type="region of interest" description="Disordered" evidence="4">
    <location>
        <begin position="193"/>
        <end position="231"/>
    </location>
</feature>
<dbReference type="GO" id="GO:0003729">
    <property type="term" value="F:mRNA binding"/>
    <property type="evidence" value="ECO:0007669"/>
    <property type="project" value="TreeGrafter"/>
</dbReference>
<keyword evidence="2 3" id="KW-0694">RNA-binding</keyword>
<evidence type="ECO:0000256" key="1">
    <source>
        <dbReference type="ARBA" id="ARBA00022737"/>
    </source>
</evidence>
<evidence type="ECO:0000313" key="6">
    <source>
        <dbReference type="EMBL" id="KAJ4965386.1"/>
    </source>
</evidence>
<name>A0A9Q0K7Q1_9MAGN</name>
<evidence type="ECO:0000256" key="3">
    <source>
        <dbReference type="PROSITE-ProRule" id="PRU00176"/>
    </source>
</evidence>
<dbReference type="FunFam" id="3.30.70.330:FF:000040">
    <property type="entry name" value="Heterogeneous nuclear ribonucleoprotein A2/B1"/>
    <property type="match status" value="1"/>
</dbReference>